<gene>
    <name evidence="2" type="ORF">EI546_15270</name>
</gene>
<dbReference type="PANTHER" id="PTHR34818">
    <property type="entry name" value="PROTEIN BLI-3"/>
    <property type="match status" value="1"/>
</dbReference>
<dbReference type="InterPro" id="IPR012349">
    <property type="entry name" value="Split_barrel_FMN-bd"/>
</dbReference>
<keyword evidence="3" id="KW-1185">Reference proteome</keyword>
<protein>
    <submittedName>
        <fullName evidence="2">General stress protein</fullName>
    </submittedName>
</protein>
<dbReference type="EMBL" id="CP034951">
    <property type="protein sequence ID" value="QAA82990.1"/>
    <property type="molecule type" value="Genomic_DNA"/>
</dbReference>
<organism evidence="2 3">
    <name type="scientific">Aequorivita ciconiae</name>
    <dbReference type="NCBI Taxonomy" id="2494375"/>
    <lineage>
        <taxon>Bacteria</taxon>
        <taxon>Pseudomonadati</taxon>
        <taxon>Bacteroidota</taxon>
        <taxon>Flavobacteriia</taxon>
        <taxon>Flavobacteriales</taxon>
        <taxon>Flavobacteriaceae</taxon>
        <taxon>Aequorivita</taxon>
    </lineage>
</organism>
<evidence type="ECO:0000313" key="3">
    <source>
        <dbReference type="Proteomes" id="UP000285517"/>
    </source>
</evidence>
<evidence type="ECO:0000313" key="2">
    <source>
        <dbReference type="EMBL" id="QAA82990.1"/>
    </source>
</evidence>
<feature type="domain" description="General stress protein FMN-binding split barrel" evidence="1">
    <location>
        <begin position="10"/>
        <end position="156"/>
    </location>
</feature>
<dbReference type="Gene3D" id="2.30.110.10">
    <property type="entry name" value="Electron Transport, Fmn-binding Protein, Chain A"/>
    <property type="match status" value="1"/>
</dbReference>
<dbReference type="Proteomes" id="UP000285517">
    <property type="component" value="Chromosome"/>
</dbReference>
<dbReference type="InterPro" id="IPR038725">
    <property type="entry name" value="YdaG_split_barrel_FMN-bd"/>
</dbReference>
<dbReference type="InterPro" id="IPR052917">
    <property type="entry name" value="Stress-Dev_Protein"/>
</dbReference>
<dbReference type="PANTHER" id="PTHR34818:SF1">
    <property type="entry name" value="PROTEIN BLI-3"/>
    <property type="match status" value="1"/>
</dbReference>
<dbReference type="AlphaFoldDB" id="A0A410G6X9"/>
<dbReference type="RefSeq" id="WP_128251354.1">
    <property type="nucleotide sequence ID" value="NZ_CP034951.1"/>
</dbReference>
<dbReference type="OrthoDB" id="1432662at2"/>
<dbReference type="KEGG" id="aev:EI546_15270"/>
<sequence length="165" mass="18523">MSTENLSEVEAKKKFREMVDDIKVTMFATNLTKKPLDVAPMYTKRVDESGNLWFLSSKNSDHNHNILQDPDCQLFYSAGTSNFLSVYGNAEIIDDRDTIESLYKKMDNAYFDGPEDPQIRAIKFSPKEAAYWSADGNKLVSLFKMGVAAVTGKDQDLGTSGKMNL</sequence>
<reference evidence="2 3" key="1">
    <citation type="submission" date="2019-01" db="EMBL/GenBank/DDBJ databases">
        <title>Complete genome sequencing of Aequorivita sp. H23M31.</title>
        <authorList>
            <person name="Bae J.-W."/>
        </authorList>
    </citation>
    <scope>NUCLEOTIDE SEQUENCE [LARGE SCALE GENOMIC DNA]</scope>
    <source>
        <strain evidence="2 3">H23M31</strain>
    </source>
</reference>
<proteinExistence type="predicted"/>
<evidence type="ECO:0000259" key="1">
    <source>
        <dbReference type="Pfam" id="PF16242"/>
    </source>
</evidence>
<accession>A0A410G6X9</accession>
<name>A0A410G6X9_9FLAO</name>
<dbReference type="SUPFAM" id="SSF50475">
    <property type="entry name" value="FMN-binding split barrel"/>
    <property type="match status" value="1"/>
</dbReference>
<dbReference type="Pfam" id="PF16242">
    <property type="entry name" value="Pyrid_ox_like"/>
    <property type="match status" value="1"/>
</dbReference>